<feature type="transmembrane region" description="Helical" evidence="1">
    <location>
        <begin position="104"/>
        <end position="128"/>
    </location>
</feature>
<name>A0A9P0F1S1_BEMTA</name>
<dbReference type="Proteomes" id="UP001152759">
    <property type="component" value="Chromosome 4"/>
</dbReference>
<gene>
    <name evidence="2" type="ORF">BEMITA_LOCUS7194</name>
</gene>
<organism evidence="2 3">
    <name type="scientific">Bemisia tabaci</name>
    <name type="common">Sweetpotato whitefly</name>
    <name type="synonym">Aleurodes tabaci</name>
    <dbReference type="NCBI Taxonomy" id="7038"/>
    <lineage>
        <taxon>Eukaryota</taxon>
        <taxon>Metazoa</taxon>
        <taxon>Ecdysozoa</taxon>
        <taxon>Arthropoda</taxon>
        <taxon>Hexapoda</taxon>
        <taxon>Insecta</taxon>
        <taxon>Pterygota</taxon>
        <taxon>Neoptera</taxon>
        <taxon>Paraneoptera</taxon>
        <taxon>Hemiptera</taxon>
        <taxon>Sternorrhyncha</taxon>
        <taxon>Aleyrodoidea</taxon>
        <taxon>Aleyrodidae</taxon>
        <taxon>Aleyrodinae</taxon>
        <taxon>Bemisia</taxon>
    </lineage>
</organism>
<keyword evidence="1" id="KW-0812">Transmembrane</keyword>
<evidence type="ECO:0008006" key="4">
    <source>
        <dbReference type="Google" id="ProtNLM"/>
    </source>
</evidence>
<proteinExistence type="predicted"/>
<accession>A0A9P0F1S1</accession>
<dbReference type="EMBL" id="OU963865">
    <property type="protein sequence ID" value="CAH0388273.1"/>
    <property type="molecule type" value="Genomic_DNA"/>
</dbReference>
<reference evidence="2" key="1">
    <citation type="submission" date="2021-12" db="EMBL/GenBank/DDBJ databases">
        <authorList>
            <person name="King R."/>
        </authorList>
    </citation>
    <scope>NUCLEOTIDE SEQUENCE</scope>
</reference>
<protein>
    <recommendedName>
        <fullName evidence="4">MARVEL domain-containing protein</fullName>
    </recommendedName>
</protein>
<keyword evidence="1" id="KW-0472">Membrane</keyword>
<dbReference type="OrthoDB" id="8187586at2759"/>
<keyword evidence="3" id="KW-1185">Reference proteome</keyword>
<dbReference type="KEGG" id="btab:109034335"/>
<feature type="transmembrane region" description="Helical" evidence="1">
    <location>
        <begin position="46"/>
        <end position="65"/>
    </location>
</feature>
<feature type="transmembrane region" description="Helical" evidence="1">
    <location>
        <begin position="72"/>
        <end position="92"/>
    </location>
</feature>
<evidence type="ECO:0000313" key="2">
    <source>
        <dbReference type="EMBL" id="CAH0388273.1"/>
    </source>
</evidence>
<evidence type="ECO:0000313" key="3">
    <source>
        <dbReference type="Proteomes" id="UP001152759"/>
    </source>
</evidence>
<sequence>MLMETIKSPAFAFKAGELALTFISIVLVIGQYFGSHSVFRNQIIDLTLFSYVFLNILIMAGLLLNEPVSRRFTFLISAIGGLFYLVTSYFLVAEWMEFSQSQLLASGVIAFINGIVFIADSYYAFVYFEE</sequence>
<keyword evidence="1" id="KW-1133">Transmembrane helix</keyword>
<feature type="transmembrane region" description="Helical" evidence="1">
    <location>
        <begin position="12"/>
        <end position="34"/>
    </location>
</feature>
<dbReference type="AlphaFoldDB" id="A0A9P0F1S1"/>
<evidence type="ECO:0000256" key="1">
    <source>
        <dbReference type="SAM" id="Phobius"/>
    </source>
</evidence>